<feature type="domain" description="Rho termination factor-like N-terminal" evidence="2">
    <location>
        <begin position="413"/>
        <end position="441"/>
    </location>
</feature>
<feature type="compositionally biased region" description="Low complexity" evidence="1">
    <location>
        <begin position="7"/>
        <end position="18"/>
    </location>
</feature>
<dbReference type="InterPro" id="IPR011112">
    <property type="entry name" value="Rho-like_N"/>
</dbReference>
<accession>A0A6C0AKU3</accession>
<dbReference type="EMBL" id="MN740675">
    <property type="protein sequence ID" value="QHS80060.1"/>
    <property type="molecule type" value="Genomic_DNA"/>
</dbReference>
<organism evidence="3">
    <name type="scientific">viral metagenome</name>
    <dbReference type="NCBI Taxonomy" id="1070528"/>
    <lineage>
        <taxon>unclassified sequences</taxon>
        <taxon>metagenomes</taxon>
        <taxon>organismal metagenomes</taxon>
    </lineage>
</organism>
<proteinExistence type="predicted"/>
<evidence type="ECO:0000259" key="2">
    <source>
        <dbReference type="Pfam" id="PF07498"/>
    </source>
</evidence>
<feature type="region of interest" description="Disordered" evidence="1">
    <location>
        <begin position="385"/>
        <end position="417"/>
    </location>
</feature>
<feature type="compositionally biased region" description="Basic residues" evidence="1">
    <location>
        <begin position="19"/>
        <end position="28"/>
    </location>
</feature>
<dbReference type="Pfam" id="PF07498">
    <property type="entry name" value="Rho_N"/>
    <property type="match status" value="1"/>
</dbReference>
<feature type="compositionally biased region" description="Basic residues" evidence="1">
    <location>
        <begin position="387"/>
        <end position="399"/>
    </location>
</feature>
<sequence length="449" mass="52606">MSKKSSKMSLRSLSITPQKTRKKKKKNPLKITDIKYLDLHVEAALAQKKSQKEAERANNKRNNDMREELIEFIFRMNDTHPFLEEDTSGRWEHWFKQSLKIKKELQAMYKLETGEKEDGKFHIRQRGGSYYKYDFAVRISNKNNTKRTFIPLEYKHQSSLGKLPQFYQKGNVAKPFFSYPYHEYYFDKGLPEVNKVIGVDLTLDETHKKTYSTAIGKSVWTVEDWDTIKSDAGYTKSSPVNKQLKFLRENYELSPKGKSESYKKRQKVVTKTICDYLKLMKESNFINLDLINEVEGILLESQKPLDHNKVPKDKIYMLCEYKNGVLSWKTAQYDKDDYKLIKDPQKVVVDPENLLFPTKSGKYVSIRLRWQNVSGMCNPTWQFKLKEPKKPKKTKKRKSSSNNNTRKSRSGPTVKKLKTIAKENGITGISKLKKSELIERLTSNNIQFK</sequence>
<evidence type="ECO:0000256" key="1">
    <source>
        <dbReference type="SAM" id="MobiDB-lite"/>
    </source>
</evidence>
<name>A0A6C0AKU3_9ZZZZ</name>
<evidence type="ECO:0000313" key="3">
    <source>
        <dbReference type="EMBL" id="QHS80060.1"/>
    </source>
</evidence>
<feature type="region of interest" description="Disordered" evidence="1">
    <location>
        <begin position="1"/>
        <end position="29"/>
    </location>
</feature>
<reference evidence="3" key="1">
    <citation type="journal article" date="2020" name="Nature">
        <title>Giant virus diversity and host interactions through global metagenomics.</title>
        <authorList>
            <person name="Schulz F."/>
            <person name="Roux S."/>
            <person name="Paez-Espino D."/>
            <person name="Jungbluth S."/>
            <person name="Walsh D.A."/>
            <person name="Denef V.J."/>
            <person name="McMahon K.D."/>
            <person name="Konstantinidis K.T."/>
            <person name="Eloe-Fadrosh E.A."/>
            <person name="Kyrpides N.C."/>
            <person name="Woyke T."/>
        </authorList>
    </citation>
    <scope>NUCLEOTIDE SEQUENCE</scope>
    <source>
        <strain evidence="3">GVMAG-S-1039698-54</strain>
    </source>
</reference>
<dbReference type="GO" id="GO:0006353">
    <property type="term" value="P:DNA-templated transcription termination"/>
    <property type="evidence" value="ECO:0007669"/>
    <property type="project" value="InterPro"/>
</dbReference>
<dbReference type="AlphaFoldDB" id="A0A6C0AKU3"/>
<protein>
    <recommendedName>
        <fullName evidence="2">Rho termination factor-like N-terminal domain-containing protein</fullName>
    </recommendedName>
</protein>